<dbReference type="OrthoDB" id="134663at2157"/>
<evidence type="ECO:0000313" key="2">
    <source>
        <dbReference type="Proteomes" id="UP000011688"/>
    </source>
</evidence>
<dbReference type="PANTHER" id="PTHR38031:SF1">
    <property type="entry name" value="SULFUR CARRIER PROTEIN CYSO"/>
    <property type="match status" value="1"/>
</dbReference>
<dbReference type="InterPro" id="IPR010038">
    <property type="entry name" value="MoaD_arc-typ"/>
</dbReference>
<dbReference type="PANTHER" id="PTHR38031">
    <property type="entry name" value="SULFUR CARRIER PROTEIN SLR0821-RELATED"/>
    <property type="match status" value="1"/>
</dbReference>
<dbReference type="Pfam" id="PF02597">
    <property type="entry name" value="ThiS"/>
    <property type="match status" value="1"/>
</dbReference>
<dbReference type="RefSeq" id="WP_005556464.1">
    <property type="nucleotide sequence ID" value="NZ_AOIB01000026.1"/>
</dbReference>
<organism evidence="1 2">
    <name type="scientific">Natronococcus amylolyticus DSM 10524</name>
    <dbReference type="NCBI Taxonomy" id="1227497"/>
    <lineage>
        <taxon>Archaea</taxon>
        <taxon>Methanobacteriati</taxon>
        <taxon>Methanobacteriota</taxon>
        <taxon>Stenosarchaea group</taxon>
        <taxon>Halobacteria</taxon>
        <taxon>Halobacteriales</taxon>
        <taxon>Natrialbaceae</taxon>
        <taxon>Natronococcus</taxon>
    </lineage>
</organism>
<gene>
    <name evidence="1" type="ORF">C491_11900</name>
</gene>
<protein>
    <submittedName>
        <fullName evidence="1">MoaD family protein</fullName>
    </submittedName>
</protein>
<comment type="caution">
    <text evidence="1">The sequence shown here is derived from an EMBL/GenBank/DDBJ whole genome shotgun (WGS) entry which is preliminary data.</text>
</comment>
<accession>L9X507</accession>
<evidence type="ECO:0000313" key="1">
    <source>
        <dbReference type="EMBL" id="ELY56707.1"/>
    </source>
</evidence>
<dbReference type="AlphaFoldDB" id="L9X507"/>
<sequence length="93" mass="10071">MELELRYFAMIREAVGERTTTREFDSGTTVRDVLATLENDYPDLEGTLLADDGTIARSVTVLRNGTNVTHLERGATELADGDTLSITPPVTGG</sequence>
<dbReference type="InterPro" id="IPR003749">
    <property type="entry name" value="ThiS/MoaD-like"/>
</dbReference>
<name>L9X507_9EURY</name>
<proteinExistence type="predicted"/>
<dbReference type="NCBIfam" id="TIGR01687">
    <property type="entry name" value="moaD_arch"/>
    <property type="match status" value="1"/>
</dbReference>
<dbReference type="EMBL" id="AOIB01000026">
    <property type="protein sequence ID" value="ELY56707.1"/>
    <property type="molecule type" value="Genomic_DNA"/>
</dbReference>
<dbReference type="eggNOG" id="arCOG00536">
    <property type="taxonomic scope" value="Archaea"/>
</dbReference>
<dbReference type="InterPro" id="IPR012675">
    <property type="entry name" value="Beta-grasp_dom_sf"/>
</dbReference>
<dbReference type="NCBIfam" id="NF041918">
    <property type="entry name" value="SAMP1"/>
    <property type="match status" value="1"/>
</dbReference>
<dbReference type="SUPFAM" id="SSF54285">
    <property type="entry name" value="MoaD/ThiS"/>
    <property type="match status" value="1"/>
</dbReference>
<dbReference type="InterPro" id="IPR054834">
    <property type="entry name" value="SAMP1_3"/>
</dbReference>
<dbReference type="STRING" id="1227497.C491_11900"/>
<dbReference type="Gene3D" id="3.10.20.30">
    <property type="match status" value="1"/>
</dbReference>
<reference evidence="1 2" key="1">
    <citation type="journal article" date="2014" name="PLoS Genet.">
        <title>Phylogenetically driven sequencing of extremely halophilic archaea reveals strategies for static and dynamic osmo-response.</title>
        <authorList>
            <person name="Becker E.A."/>
            <person name="Seitzer P.M."/>
            <person name="Tritt A."/>
            <person name="Larsen D."/>
            <person name="Krusor M."/>
            <person name="Yao A.I."/>
            <person name="Wu D."/>
            <person name="Madern D."/>
            <person name="Eisen J.A."/>
            <person name="Darling A.E."/>
            <person name="Facciotti M.T."/>
        </authorList>
    </citation>
    <scope>NUCLEOTIDE SEQUENCE [LARGE SCALE GENOMIC DNA]</scope>
    <source>
        <strain evidence="1 2">DSM 10524</strain>
    </source>
</reference>
<dbReference type="Proteomes" id="UP000011688">
    <property type="component" value="Unassembled WGS sequence"/>
</dbReference>
<dbReference type="InterPro" id="IPR052045">
    <property type="entry name" value="Sulfur_Carrier/Prot_Modifier"/>
</dbReference>
<keyword evidence="2" id="KW-1185">Reference proteome</keyword>
<dbReference type="InterPro" id="IPR016155">
    <property type="entry name" value="Mopterin_synth/thiamin_S_b"/>
</dbReference>